<evidence type="ECO:0000256" key="3">
    <source>
        <dbReference type="ARBA" id="ARBA00012682"/>
    </source>
</evidence>
<dbReference type="GO" id="GO:0005739">
    <property type="term" value="C:mitochondrion"/>
    <property type="evidence" value="ECO:0007669"/>
    <property type="project" value="TreeGrafter"/>
</dbReference>
<dbReference type="FunFam" id="3.55.40.20:FF:000002">
    <property type="entry name" value="Superoxide dismutase"/>
    <property type="match status" value="1"/>
</dbReference>
<evidence type="ECO:0000256" key="9">
    <source>
        <dbReference type="PIRSR" id="PIRSR000349-1"/>
    </source>
</evidence>
<feature type="binding site" evidence="9">
    <location>
        <position position="84"/>
    </location>
    <ligand>
        <name>Mn(2+)</name>
        <dbReference type="ChEBI" id="CHEBI:29035"/>
    </ligand>
</feature>
<dbReference type="Proteomes" id="UP000054251">
    <property type="component" value="Unassembled WGS sequence"/>
</dbReference>
<dbReference type="PRINTS" id="PR01703">
    <property type="entry name" value="MNSODISMTASE"/>
</dbReference>
<evidence type="ECO:0000256" key="2">
    <source>
        <dbReference type="ARBA" id="ARBA00008714"/>
    </source>
</evidence>
<keyword evidence="4 9" id="KW-0479">Metal-binding</keyword>
<keyword evidence="6 10" id="KW-0560">Oxidoreductase</keyword>
<keyword evidence="7" id="KW-0464">Manganese</keyword>
<evidence type="ECO:0000259" key="11">
    <source>
        <dbReference type="Pfam" id="PF00081"/>
    </source>
</evidence>
<evidence type="ECO:0000256" key="10">
    <source>
        <dbReference type="RuleBase" id="RU000414"/>
    </source>
</evidence>
<dbReference type="FunFam" id="1.10.287.990:FF:000001">
    <property type="entry name" value="Superoxide dismutase"/>
    <property type="match status" value="1"/>
</dbReference>
<keyword evidence="14" id="KW-1185">Reference proteome</keyword>
<evidence type="ECO:0000256" key="5">
    <source>
        <dbReference type="ARBA" id="ARBA00022862"/>
    </source>
</evidence>
<feature type="domain" description="Manganese/iron superoxide dismutase N-terminal" evidence="11">
    <location>
        <begin position="13"/>
        <end position="91"/>
    </location>
</feature>
<dbReference type="OrthoDB" id="239262at2759"/>
<proteinExistence type="inferred from homology"/>
<dbReference type="PANTHER" id="PTHR11404:SF6">
    <property type="entry name" value="SUPEROXIDE DISMUTASE [MN], MITOCHONDRIAL"/>
    <property type="match status" value="1"/>
</dbReference>
<dbReference type="Pfam" id="PF02777">
    <property type="entry name" value="Sod_Fe_C"/>
    <property type="match status" value="1"/>
</dbReference>
<dbReference type="SUPFAM" id="SSF54719">
    <property type="entry name" value="Fe,Mn superoxide dismutase (SOD), C-terminal domain"/>
    <property type="match status" value="1"/>
</dbReference>
<protein>
    <recommendedName>
        <fullName evidence="3 10">Superoxide dismutase</fullName>
        <ecNumber evidence="3 10">1.15.1.1</ecNumber>
    </recommendedName>
</protein>
<reference evidence="13 14" key="1">
    <citation type="submission" date="2015-11" db="EMBL/GenBank/DDBJ databases">
        <title>The genome of Debaryomyces fabryi.</title>
        <authorList>
            <person name="Tafer H."/>
            <person name="Lopandic K."/>
        </authorList>
    </citation>
    <scope>NUCLEOTIDE SEQUENCE [LARGE SCALE GENOMIC DNA]</scope>
    <source>
        <strain evidence="13 14">CBS 789</strain>
    </source>
</reference>
<evidence type="ECO:0000313" key="14">
    <source>
        <dbReference type="Proteomes" id="UP000054251"/>
    </source>
</evidence>
<evidence type="ECO:0000256" key="8">
    <source>
        <dbReference type="ARBA" id="ARBA00049204"/>
    </source>
</evidence>
<dbReference type="EMBL" id="LMYN01000024">
    <property type="protein sequence ID" value="KSA02595.1"/>
    <property type="molecule type" value="Genomic_DNA"/>
</dbReference>
<accession>A0A0V1Q2A3</accession>
<sequence length="210" mass="23673">MTNNTAFGKNKIELPQLDWAYDSLEPYISAKINEIHHKKHHQTYVNGYNSAIEQLIEAEAQGDVKKAIEIQQNIKFHGGGHTNHVLFWKSLAPKSQNGGQHPGSDTKFGKKIVEQYGSVDNLISITNAKLASIQGSGWAFIVKNNQNGGNLDVVTTYNQDTVTGPLIPLIAIDAWEHAYYLQYQNVKVDYFKAIWNVINWEEASKRFESN</sequence>
<keyword evidence="5" id="KW-0049">Antioxidant</keyword>
<dbReference type="AlphaFoldDB" id="A0A0V1Q2A3"/>
<dbReference type="InterPro" id="IPR019832">
    <property type="entry name" value="Mn/Fe_SOD_C"/>
</dbReference>
<dbReference type="EC" id="1.15.1.1" evidence="3 10"/>
<gene>
    <name evidence="13" type="ORF">AC631_01678</name>
</gene>
<dbReference type="InterPro" id="IPR050265">
    <property type="entry name" value="Fe/Mn_Superoxide_Dismutase"/>
</dbReference>
<evidence type="ECO:0000256" key="6">
    <source>
        <dbReference type="ARBA" id="ARBA00023002"/>
    </source>
</evidence>
<feature type="binding site" evidence="9">
    <location>
        <position position="36"/>
    </location>
    <ligand>
        <name>Mn(2+)</name>
        <dbReference type="ChEBI" id="CHEBI:29035"/>
    </ligand>
</feature>
<comment type="function">
    <text evidence="10">Destroys radicals which are normally produced within the cells and which are toxic to biological systems.</text>
</comment>
<evidence type="ECO:0000256" key="4">
    <source>
        <dbReference type="ARBA" id="ARBA00022723"/>
    </source>
</evidence>
<dbReference type="PANTHER" id="PTHR11404">
    <property type="entry name" value="SUPEROXIDE DISMUTASE 2"/>
    <property type="match status" value="1"/>
</dbReference>
<dbReference type="PROSITE" id="PS00088">
    <property type="entry name" value="SOD_MN"/>
    <property type="match status" value="1"/>
</dbReference>
<dbReference type="RefSeq" id="XP_015468697.1">
    <property type="nucleotide sequence ID" value="XM_015610508.1"/>
</dbReference>
<comment type="catalytic activity">
    <reaction evidence="8 10">
        <text>2 superoxide + 2 H(+) = H2O2 + O2</text>
        <dbReference type="Rhea" id="RHEA:20696"/>
        <dbReference type="ChEBI" id="CHEBI:15378"/>
        <dbReference type="ChEBI" id="CHEBI:15379"/>
        <dbReference type="ChEBI" id="CHEBI:16240"/>
        <dbReference type="ChEBI" id="CHEBI:18421"/>
        <dbReference type="EC" id="1.15.1.1"/>
    </reaction>
</comment>
<evidence type="ECO:0000256" key="7">
    <source>
        <dbReference type="ARBA" id="ARBA00023211"/>
    </source>
</evidence>
<dbReference type="InterPro" id="IPR019833">
    <property type="entry name" value="Mn/Fe_SOD_BS"/>
</dbReference>
<dbReference type="InterPro" id="IPR001189">
    <property type="entry name" value="Mn/Fe_SOD"/>
</dbReference>
<dbReference type="InterPro" id="IPR019831">
    <property type="entry name" value="Mn/Fe_SOD_N"/>
</dbReference>
<dbReference type="GeneID" id="26838687"/>
<evidence type="ECO:0000313" key="13">
    <source>
        <dbReference type="EMBL" id="KSA02595.1"/>
    </source>
</evidence>
<feature type="domain" description="Manganese/iron superoxide dismutase C-terminal" evidence="12">
    <location>
        <begin position="107"/>
        <end position="206"/>
    </location>
</feature>
<feature type="binding site" evidence="9">
    <location>
        <position position="173"/>
    </location>
    <ligand>
        <name>Mn(2+)</name>
        <dbReference type="ChEBI" id="CHEBI:29035"/>
    </ligand>
</feature>
<dbReference type="InterPro" id="IPR036314">
    <property type="entry name" value="SOD_C_sf"/>
</dbReference>
<dbReference type="GO" id="GO:0030145">
    <property type="term" value="F:manganese ion binding"/>
    <property type="evidence" value="ECO:0007669"/>
    <property type="project" value="TreeGrafter"/>
</dbReference>
<name>A0A0V1Q2A3_9ASCO</name>
<dbReference type="Pfam" id="PF00081">
    <property type="entry name" value="Sod_Fe_N"/>
    <property type="match status" value="1"/>
</dbReference>
<organism evidence="13 14">
    <name type="scientific">Debaryomyces fabryi</name>
    <dbReference type="NCBI Taxonomy" id="58627"/>
    <lineage>
        <taxon>Eukaryota</taxon>
        <taxon>Fungi</taxon>
        <taxon>Dikarya</taxon>
        <taxon>Ascomycota</taxon>
        <taxon>Saccharomycotina</taxon>
        <taxon>Pichiomycetes</taxon>
        <taxon>Debaryomycetaceae</taxon>
        <taxon>Debaryomyces</taxon>
    </lineage>
</organism>
<dbReference type="GO" id="GO:0004784">
    <property type="term" value="F:superoxide dismutase activity"/>
    <property type="evidence" value="ECO:0007669"/>
    <property type="project" value="UniProtKB-EC"/>
</dbReference>
<dbReference type="Gene3D" id="3.55.40.20">
    <property type="entry name" value="Iron/manganese superoxide dismutase, C-terminal domain"/>
    <property type="match status" value="1"/>
</dbReference>
<comment type="cofactor">
    <cofactor evidence="1">
        <name>Mn(2+)</name>
        <dbReference type="ChEBI" id="CHEBI:29035"/>
    </cofactor>
</comment>
<dbReference type="PIRSF" id="PIRSF000349">
    <property type="entry name" value="SODismutase"/>
    <property type="match status" value="1"/>
</dbReference>
<feature type="binding site" evidence="9">
    <location>
        <position position="177"/>
    </location>
    <ligand>
        <name>Mn(2+)</name>
        <dbReference type="ChEBI" id="CHEBI:29035"/>
    </ligand>
</feature>
<comment type="caution">
    <text evidence="13">The sequence shown here is derived from an EMBL/GenBank/DDBJ whole genome shotgun (WGS) entry which is preliminary data.</text>
</comment>
<dbReference type="Gene3D" id="1.10.287.990">
    <property type="entry name" value="Fe,Mn superoxide dismutase (SOD) domain"/>
    <property type="match status" value="1"/>
</dbReference>
<dbReference type="InterPro" id="IPR036324">
    <property type="entry name" value="Mn/Fe_SOD_N_sf"/>
</dbReference>
<evidence type="ECO:0000256" key="1">
    <source>
        <dbReference type="ARBA" id="ARBA00001936"/>
    </source>
</evidence>
<comment type="similarity">
    <text evidence="2 10">Belongs to the iron/manganese superoxide dismutase family.</text>
</comment>
<evidence type="ECO:0000259" key="12">
    <source>
        <dbReference type="Pfam" id="PF02777"/>
    </source>
</evidence>
<dbReference type="SUPFAM" id="SSF46609">
    <property type="entry name" value="Fe,Mn superoxide dismutase (SOD), N-terminal domain"/>
    <property type="match status" value="1"/>
</dbReference>